<sequence>MTENKSRQPKNTQTAAKAGTVGGVCYIDRLQNEILWEIFLFYSSTTTVAVFENYGRSQNSRSRFENNGPSRINTNYIARVNKRWNTIALAIPSLWSKIYISIQAFSHGRSLEAFLDHRLKLSKDAPLDICVLFSNNAADHNEYNGGDSDGDSDEDSDKAFPVLAKLFQHAHRWRSAVLQLPDELVDIKFPDTFLILQELEMRCASRIDASPYPCPISRAPLLRKLATYMFSFGGSCGSSHLDEITLTWVIPDAVLGFLEDASPDCNAKVFTMYTPEIDEYAMPATTSRLKSLSFIQREDKEDYSDVHADLFKSLTLPNIEELVFIDERTGRANRFKPSERSKVLFPVMDLLSMLSRSETSFMKLSHLEFGGHYISDQNLLNILTKLLALEFFGFKETCLLDENSRALTAHFLQGVMSADMVPQITQLELIFYDGIVPVDELVSFLESRRPSLEGDESSMRSVPLKQIRIGISSPQTCAALTGRLSGLCSGGLIVEVSKPWF</sequence>
<reference evidence="1" key="1">
    <citation type="submission" date="2020-11" db="EMBL/GenBank/DDBJ databases">
        <authorList>
            <consortium name="DOE Joint Genome Institute"/>
            <person name="Ahrendt S."/>
            <person name="Riley R."/>
            <person name="Andreopoulos W."/>
            <person name="Labutti K."/>
            <person name="Pangilinan J."/>
            <person name="Ruiz-Duenas F.J."/>
            <person name="Barrasa J.M."/>
            <person name="Sanchez-Garcia M."/>
            <person name="Camarero S."/>
            <person name="Miyauchi S."/>
            <person name="Serrano A."/>
            <person name="Linde D."/>
            <person name="Babiker R."/>
            <person name="Drula E."/>
            <person name="Ayuso-Fernandez I."/>
            <person name="Pacheco R."/>
            <person name="Padilla G."/>
            <person name="Ferreira P."/>
            <person name="Barriuso J."/>
            <person name="Kellner H."/>
            <person name="Castanera R."/>
            <person name="Alfaro M."/>
            <person name="Ramirez L."/>
            <person name="Pisabarro A.G."/>
            <person name="Kuo A."/>
            <person name="Tritt A."/>
            <person name="Lipzen A."/>
            <person name="He G."/>
            <person name="Yan M."/>
            <person name="Ng V."/>
            <person name="Cullen D."/>
            <person name="Martin F."/>
            <person name="Rosso M.-N."/>
            <person name="Henrissat B."/>
            <person name="Hibbett D."/>
            <person name="Martinez A.T."/>
            <person name="Grigoriev I.V."/>
        </authorList>
    </citation>
    <scope>NUCLEOTIDE SEQUENCE</scope>
    <source>
        <strain evidence="1">AH 40177</strain>
    </source>
</reference>
<name>A0A9P5Q1U4_9AGAR</name>
<evidence type="ECO:0000313" key="2">
    <source>
        <dbReference type="Proteomes" id="UP000772434"/>
    </source>
</evidence>
<dbReference type="Proteomes" id="UP000772434">
    <property type="component" value="Unassembled WGS sequence"/>
</dbReference>
<dbReference type="OrthoDB" id="3060319at2759"/>
<dbReference type="EMBL" id="JADNRY010000023">
    <property type="protein sequence ID" value="KAF9072567.1"/>
    <property type="molecule type" value="Genomic_DNA"/>
</dbReference>
<comment type="caution">
    <text evidence="1">The sequence shown here is derived from an EMBL/GenBank/DDBJ whole genome shotgun (WGS) entry which is preliminary data.</text>
</comment>
<keyword evidence="2" id="KW-1185">Reference proteome</keyword>
<protein>
    <submittedName>
        <fullName evidence="1">Uncharacterized protein</fullName>
    </submittedName>
</protein>
<evidence type="ECO:0000313" key="1">
    <source>
        <dbReference type="EMBL" id="KAF9072567.1"/>
    </source>
</evidence>
<accession>A0A9P5Q1U4</accession>
<proteinExistence type="predicted"/>
<dbReference type="AlphaFoldDB" id="A0A9P5Q1U4"/>
<organism evidence="1 2">
    <name type="scientific">Rhodocollybia butyracea</name>
    <dbReference type="NCBI Taxonomy" id="206335"/>
    <lineage>
        <taxon>Eukaryota</taxon>
        <taxon>Fungi</taxon>
        <taxon>Dikarya</taxon>
        <taxon>Basidiomycota</taxon>
        <taxon>Agaricomycotina</taxon>
        <taxon>Agaricomycetes</taxon>
        <taxon>Agaricomycetidae</taxon>
        <taxon>Agaricales</taxon>
        <taxon>Marasmiineae</taxon>
        <taxon>Omphalotaceae</taxon>
        <taxon>Rhodocollybia</taxon>
    </lineage>
</organism>
<gene>
    <name evidence="1" type="ORF">BDP27DRAFT_1320181</name>
</gene>